<dbReference type="GO" id="GO:0005737">
    <property type="term" value="C:cytoplasm"/>
    <property type="evidence" value="ECO:0007669"/>
    <property type="project" value="TreeGrafter"/>
</dbReference>
<dbReference type="SUPFAM" id="SSF53927">
    <property type="entry name" value="Cytidine deaminase-like"/>
    <property type="match status" value="1"/>
</dbReference>
<dbReference type="GO" id="GO:0004132">
    <property type="term" value="F:dCMP deaminase activity"/>
    <property type="evidence" value="ECO:0007669"/>
    <property type="project" value="InterPro"/>
</dbReference>
<keyword evidence="5" id="KW-0378">Hydrolase</keyword>
<dbReference type="EMBL" id="PSZO01000019">
    <property type="protein sequence ID" value="TCG10886.1"/>
    <property type="molecule type" value="Genomic_DNA"/>
</dbReference>
<evidence type="ECO:0000313" key="10">
    <source>
        <dbReference type="EMBL" id="TCG10886.1"/>
    </source>
</evidence>
<dbReference type="InterPro" id="IPR016192">
    <property type="entry name" value="APOBEC/CMP_deaminase_Zn-bd"/>
</dbReference>
<dbReference type="PIRSF" id="PIRSF006019">
    <property type="entry name" value="dCMP_deaminase"/>
    <property type="match status" value="1"/>
</dbReference>
<evidence type="ECO:0000256" key="7">
    <source>
        <dbReference type="PIRSR" id="PIRSR006019-1"/>
    </source>
</evidence>
<name>A0A4R0XJR3_9MOLU</name>
<dbReference type="GO" id="GO:0006220">
    <property type="term" value="P:pyrimidine nucleotide metabolic process"/>
    <property type="evidence" value="ECO:0007669"/>
    <property type="project" value="InterPro"/>
</dbReference>
<reference evidence="10 11" key="1">
    <citation type="submission" date="2018-02" db="EMBL/GenBank/DDBJ databases">
        <title>Mycoplasma marinum and Mycoplasma todarodis sp. nov., moderately halophilic and psychrotolerant mycoplasmas isolated from cephalopods.</title>
        <authorList>
            <person name="Viver T."/>
        </authorList>
    </citation>
    <scope>NUCLEOTIDE SEQUENCE [LARGE SCALE GENOMIC DNA]</scope>
    <source>
        <strain evidence="10 11">PE</strain>
    </source>
</reference>
<proteinExistence type="inferred from homology"/>
<keyword evidence="4" id="KW-0545">Nucleotide biosynthesis</keyword>
<organism evidence="10 11">
    <name type="scientific">Mycoplasma marinum</name>
    <dbReference type="NCBI Taxonomy" id="1937190"/>
    <lineage>
        <taxon>Bacteria</taxon>
        <taxon>Bacillati</taxon>
        <taxon>Mycoplasmatota</taxon>
        <taxon>Mollicutes</taxon>
        <taxon>Mycoplasmataceae</taxon>
        <taxon>Mycoplasma</taxon>
    </lineage>
</organism>
<keyword evidence="3 8" id="KW-0479">Metal-binding</keyword>
<dbReference type="Pfam" id="PF00383">
    <property type="entry name" value="dCMP_cyt_deam_1"/>
    <property type="match status" value="1"/>
</dbReference>
<dbReference type="PROSITE" id="PS00903">
    <property type="entry name" value="CYT_DCMP_DEAMINASES_1"/>
    <property type="match status" value="1"/>
</dbReference>
<dbReference type="InterPro" id="IPR016473">
    <property type="entry name" value="dCMP_deaminase"/>
</dbReference>
<dbReference type="Gene3D" id="3.40.140.10">
    <property type="entry name" value="Cytidine Deaminase, domain 2"/>
    <property type="match status" value="1"/>
</dbReference>
<dbReference type="CDD" id="cd01286">
    <property type="entry name" value="deoxycytidylate_deaminase"/>
    <property type="match status" value="1"/>
</dbReference>
<dbReference type="Proteomes" id="UP000294192">
    <property type="component" value="Unassembled WGS sequence"/>
</dbReference>
<dbReference type="OrthoDB" id="9788517at2"/>
<sequence length="149" mass="16913">MNNILEWDEYFLAMSKLAAKRSKDPNTQVGACIVNDKKRIVGLGYNGMPKGNDNFPWTREGEDNKYKYVIHAESNAILNSIKNLDGATIYVSLFPCNECAKMIVQSGIKKVVFEDNKYKDSLEVKVAEKIFLECGVETKQIKLEEIIIK</sequence>
<feature type="domain" description="CMP/dCMP-type deaminase" evidence="9">
    <location>
        <begin position="6"/>
        <end position="125"/>
    </location>
</feature>
<comment type="caution">
    <text evidence="10">The sequence shown here is derived from an EMBL/GenBank/DDBJ whole genome shotgun (WGS) entry which is preliminary data.</text>
</comment>
<keyword evidence="6 8" id="KW-0862">Zinc</keyword>
<dbReference type="GO" id="GO:0008270">
    <property type="term" value="F:zinc ion binding"/>
    <property type="evidence" value="ECO:0007669"/>
    <property type="project" value="InterPro"/>
</dbReference>
<feature type="binding site" evidence="8">
    <location>
        <position position="99"/>
    </location>
    <ligand>
        <name>Zn(2+)</name>
        <dbReference type="ChEBI" id="CHEBI:29105"/>
        <note>catalytic</note>
    </ligand>
</feature>
<evidence type="ECO:0000256" key="6">
    <source>
        <dbReference type="ARBA" id="ARBA00022833"/>
    </source>
</evidence>
<dbReference type="PANTHER" id="PTHR11086">
    <property type="entry name" value="DEOXYCYTIDYLATE DEAMINASE-RELATED"/>
    <property type="match status" value="1"/>
</dbReference>
<comment type="similarity">
    <text evidence="2">Belongs to the cytidine and deoxycytidylate deaminase family.</text>
</comment>
<evidence type="ECO:0000256" key="8">
    <source>
        <dbReference type="PIRSR" id="PIRSR006019-2"/>
    </source>
</evidence>
<dbReference type="FunFam" id="3.40.140.10:FF:000021">
    <property type="entry name" value="Deoxycytidylate deaminase"/>
    <property type="match status" value="1"/>
</dbReference>
<dbReference type="InterPro" id="IPR016193">
    <property type="entry name" value="Cytidine_deaminase-like"/>
</dbReference>
<dbReference type="InterPro" id="IPR035105">
    <property type="entry name" value="Deoxycytidylate_deaminase_dom"/>
</dbReference>
<feature type="binding site" evidence="8">
    <location>
        <position position="71"/>
    </location>
    <ligand>
        <name>Zn(2+)</name>
        <dbReference type="ChEBI" id="CHEBI:29105"/>
        <note>catalytic</note>
    </ligand>
</feature>
<evidence type="ECO:0000256" key="5">
    <source>
        <dbReference type="ARBA" id="ARBA00022801"/>
    </source>
</evidence>
<feature type="active site" description="Proton donor" evidence="7">
    <location>
        <position position="73"/>
    </location>
</feature>
<comment type="cofactor">
    <cofactor evidence="1 8">
        <name>Zn(2+)</name>
        <dbReference type="ChEBI" id="CHEBI:29105"/>
    </cofactor>
</comment>
<evidence type="ECO:0000256" key="3">
    <source>
        <dbReference type="ARBA" id="ARBA00022723"/>
    </source>
</evidence>
<dbReference type="AlphaFoldDB" id="A0A4R0XJR3"/>
<dbReference type="RefSeq" id="WP_131599417.1">
    <property type="nucleotide sequence ID" value="NZ_CBDBYK010000018.1"/>
</dbReference>
<protein>
    <submittedName>
        <fullName evidence="10">Cytidine deaminase</fullName>
    </submittedName>
</protein>
<dbReference type="InterPro" id="IPR002125">
    <property type="entry name" value="CMP_dCMP_dom"/>
</dbReference>
<evidence type="ECO:0000256" key="4">
    <source>
        <dbReference type="ARBA" id="ARBA00022727"/>
    </source>
</evidence>
<keyword evidence="11" id="KW-1185">Reference proteome</keyword>
<evidence type="ECO:0000313" key="11">
    <source>
        <dbReference type="Proteomes" id="UP000294192"/>
    </source>
</evidence>
<dbReference type="PROSITE" id="PS51747">
    <property type="entry name" value="CYT_DCMP_DEAMINASES_2"/>
    <property type="match status" value="1"/>
</dbReference>
<dbReference type="PANTHER" id="PTHR11086:SF18">
    <property type="entry name" value="DEOXYCYTIDYLATE DEAMINASE"/>
    <property type="match status" value="1"/>
</dbReference>
<evidence type="ECO:0000259" key="9">
    <source>
        <dbReference type="PROSITE" id="PS51747"/>
    </source>
</evidence>
<evidence type="ECO:0000256" key="2">
    <source>
        <dbReference type="ARBA" id="ARBA00006576"/>
    </source>
</evidence>
<accession>A0A4R0XJR3</accession>
<feature type="binding site" evidence="8">
    <location>
        <position position="96"/>
    </location>
    <ligand>
        <name>Zn(2+)</name>
        <dbReference type="ChEBI" id="CHEBI:29105"/>
        <note>catalytic</note>
    </ligand>
</feature>
<evidence type="ECO:0000256" key="1">
    <source>
        <dbReference type="ARBA" id="ARBA00001947"/>
    </source>
</evidence>
<dbReference type="InterPro" id="IPR015517">
    <property type="entry name" value="dCMP_deaminase-rel"/>
</dbReference>
<gene>
    <name evidence="10" type="ORF">C4B24_03680</name>
</gene>
<dbReference type="GO" id="GO:0009165">
    <property type="term" value="P:nucleotide biosynthetic process"/>
    <property type="evidence" value="ECO:0007669"/>
    <property type="project" value="UniProtKB-KW"/>
</dbReference>